<organism evidence="11">
    <name type="scientific">Aureoumbra lagunensis</name>
    <dbReference type="NCBI Taxonomy" id="44058"/>
    <lineage>
        <taxon>Eukaryota</taxon>
        <taxon>Sar</taxon>
        <taxon>Stramenopiles</taxon>
        <taxon>Ochrophyta</taxon>
        <taxon>Pelagophyceae</taxon>
        <taxon>Pelagomonadales</taxon>
        <taxon>Aureoumbra</taxon>
    </lineage>
</organism>
<dbReference type="GO" id="GO:0004674">
    <property type="term" value="F:protein serine/threonine kinase activity"/>
    <property type="evidence" value="ECO:0007669"/>
    <property type="project" value="UniProtKB-KW"/>
</dbReference>
<dbReference type="InterPro" id="IPR050940">
    <property type="entry name" value="Actin_reg-Ser/Thr_kinase"/>
</dbReference>
<dbReference type="InterPro" id="IPR001660">
    <property type="entry name" value="SAM"/>
</dbReference>
<dbReference type="SMART" id="SM00220">
    <property type="entry name" value="S_TKc"/>
    <property type="match status" value="1"/>
</dbReference>
<protein>
    <submittedName>
        <fullName evidence="11">Uncharacterized protein</fullName>
    </submittedName>
</protein>
<dbReference type="Pfam" id="PF00069">
    <property type="entry name" value="Pkinase"/>
    <property type="match status" value="1"/>
</dbReference>
<dbReference type="SUPFAM" id="SSF50729">
    <property type="entry name" value="PH domain-like"/>
    <property type="match status" value="1"/>
</dbReference>
<evidence type="ECO:0000256" key="2">
    <source>
        <dbReference type="ARBA" id="ARBA00022679"/>
    </source>
</evidence>
<dbReference type="InterPro" id="IPR036871">
    <property type="entry name" value="PX_dom_sf"/>
</dbReference>
<dbReference type="PROSITE" id="PS50195">
    <property type="entry name" value="PX"/>
    <property type="match status" value="1"/>
</dbReference>
<dbReference type="InterPro" id="IPR001683">
    <property type="entry name" value="PX_dom"/>
</dbReference>
<dbReference type="InterPro" id="IPR001849">
    <property type="entry name" value="PH_domain"/>
</dbReference>
<dbReference type="PROSITE" id="PS00107">
    <property type="entry name" value="PROTEIN_KINASE_ATP"/>
    <property type="match status" value="1"/>
</dbReference>
<dbReference type="PANTHER" id="PTHR46485:SF5">
    <property type="entry name" value="CENTER DIVIDER, ISOFORM A"/>
    <property type="match status" value="1"/>
</dbReference>
<keyword evidence="3 6" id="KW-0547">Nucleotide-binding</keyword>
<proteinExistence type="predicted"/>
<dbReference type="Pfam" id="PF00787">
    <property type="entry name" value="PX"/>
    <property type="match status" value="1"/>
</dbReference>
<dbReference type="GO" id="GO:0035091">
    <property type="term" value="F:phosphatidylinositol binding"/>
    <property type="evidence" value="ECO:0007669"/>
    <property type="project" value="InterPro"/>
</dbReference>
<dbReference type="Gene3D" id="3.30.200.20">
    <property type="entry name" value="Phosphorylase Kinase, domain 1"/>
    <property type="match status" value="1"/>
</dbReference>
<evidence type="ECO:0000259" key="10">
    <source>
        <dbReference type="PROSITE" id="PS50195"/>
    </source>
</evidence>
<dbReference type="PANTHER" id="PTHR46485">
    <property type="entry name" value="LIM DOMAIN KINASE 1"/>
    <property type="match status" value="1"/>
</dbReference>
<feature type="region of interest" description="Disordered" evidence="7">
    <location>
        <begin position="546"/>
        <end position="621"/>
    </location>
</feature>
<sequence length="863" mass="95564">MSSSEVRASCLREVPEVTMNNMDMCQIELGPKIGEGQFAKVFIARLAGEYVAVKKQLTDESDEEEMTMAKYLKLEVSVLAFCSHPNILKYIGCCLTQEKEDNGNDIKVTWIVTEYVACGDLLRLLEDKSTDIEWYMRLRMSRELGDAVSYLHSRNLMHRDIKSSNVLLDGAWHVKLGDFGMATEVHNGRASTICGTNEYMAPELHFGETESYSLSIDVFSLGMVFLEIGTRTKASVLAPRSPRDRFQLDEQHLRNELQKQCSINSYCELAMQCVAYEDYDRIGAEDAAAWLEELVLELPESAAISPPTNLEPGTLETLMDAQSDSDRSGFSGSMNNNTMTASFQQSMSGTNTDELLSRSPENNNQDDASHISEQAMASPTDKEPRRSLLNIDLSKNDKISTERESLTTRGSGQNLNLVATRRIQSLREVGIETTRMAGWLNKKTRNSLRSRYNKRWFVVKRKTLTWFSKPGIANAMGRLALAANHELVSTGPTKFAIYATSSSTKNVGSGISSRSRKAVLELSAVDETAKDMWLQALQTEIDERAAEQAANTNSRSPNLRTSSGGGMLTPVQSPGGSSARGSSLGGSTQHRRTSSTQRPSPSVDSVGTDESPILARSQRGVSPALTEIKSIASTTKSAQKYSTTPRLDLGTWIEALRLPPETTLKFKQAGYNDVEMIFDMGLTDEDLDFIGVINPMHRRLLRGAIEGGSYAETIESKVIDYRICGTVALYGIKSHYKFRKSHLHLRYANFVTLFAKLRSIERERKHTSSPFTDHGDPLPKLPGSRLFVDQKGPLFLEQRRKELDDYLQKTIAVASQDPRLLQAILSFLELADVDTVKNFAAVLPAPPPRGLTITSPPPSVGGA</sequence>
<dbReference type="InterPro" id="IPR013761">
    <property type="entry name" value="SAM/pointed_sf"/>
</dbReference>
<dbReference type="Gene3D" id="2.30.29.30">
    <property type="entry name" value="Pleckstrin-homology domain (PH domain)/Phosphotyrosine-binding domain (PTB)"/>
    <property type="match status" value="1"/>
</dbReference>
<evidence type="ECO:0000256" key="5">
    <source>
        <dbReference type="ARBA" id="ARBA00022840"/>
    </source>
</evidence>
<keyword evidence="4" id="KW-0418">Kinase</keyword>
<feature type="binding site" evidence="6">
    <location>
        <position position="55"/>
    </location>
    <ligand>
        <name>ATP</name>
        <dbReference type="ChEBI" id="CHEBI:30616"/>
    </ligand>
</feature>
<evidence type="ECO:0000256" key="4">
    <source>
        <dbReference type="ARBA" id="ARBA00022777"/>
    </source>
</evidence>
<accession>A0A7S3JXJ9</accession>
<keyword evidence="5 6" id="KW-0067">ATP-binding</keyword>
<dbReference type="SMART" id="SM00233">
    <property type="entry name" value="PH"/>
    <property type="match status" value="1"/>
</dbReference>
<feature type="region of interest" description="Disordered" evidence="7">
    <location>
        <begin position="345"/>
        <end position="367"/>
    </location>
</feature>
<dbReference type="AlphaFoldDB" id="A0A7S3JXJ9"/>
<feature type="compositionally biased region" description="Low complexity" evidence="7">
    <location>
        <begin position="573"/>
        <end position="602"/>
    </location>
</feature>
<dbReference type="PROSITE" id="PS00108">
    <property type="entry name" value="PROTEIN_KINASE_ST"/>
    <property type="match status" value="1"/>
</dbReference>
<dbReference type="SUPFAM" id="SSF64268">
    <property type="entry name" value="PX domain"/>
    <property type="match status" value="1"/>
</dbReference>
<dbReference type="InterPro" id="IPR011009">
    <property type="entry name" value="Kinase-like_dom_sf"/>
</dbReference>
<evidence type="ECO:0000259" key="8">
    <source>
        <dbReference type="PROSITE" id="PS50003"/>
    </source>
</evidence>
<keyword evidence="1" id="KW-0723">Serine/threonine-protein kinase</keyword>
<evidence type="ECO:0000256" key="1">
    <source>
        <dbReference type="ARBA" id="ARBA00022527"/>
    </source>
</evidence>
<dbReference type="EMBL" id="HBIJ01009832">
    <property type="protein sequence ID" value="CAE0366106.1"/>
    <property type="molecule type" value="Transcribed_RNA"/>
</dbReference>
<evidence type="ECO:0000256" key="3">
    <source>
        <dbReference type="ARBA" id="ARBA00022741"/>
    </source>
</evidence>
<dbReference type="Gene3D" id="3.30.1520.10">
    <property type="entry name" value="Phox-like domain"/>
    <property type="match status" value="1"/>
</dbReference>
<dbReference type="SUPFAM" id="SSF47769">
    <property type="entry name" value="SAM/Pointed domain"/>
    <property type="match status" value="1"/>
</dbReference>
<dbReference type="Gene3D" id="1.10.150.50">
    <property type="entry name" value="Transcription Factor, Ets-1"/>
    <property type="match status" value="1"/>
</dbReference>
<evidence type="ECO:0000256" key="7">
    <source>
        <dbReference type="SAM" id="MobiDB-lite"/>
    </source>
</evidence>
<keyword evidence="2" id="KW-0808">Transferase</keyword>
<feature type="domain" description="Protein kinase" evidence="9">
    <location>
        <begin position="27"/>
        <end position="295"/>
    </location>
</feature>
<dbReference type="PROSITE" id="PS50011">
    <property type="entry name" value="PROTEIN_KINASE_DOM"/>
    <property type="match status" value="1"/>
</dbReference>
<dbReference type="SUPFAM" id="SSF56112">
    <property type="entry name" value="Protein kinase-like (PK-like)"/>
    <property type="match status" value="1"/>
</dbReference>
<evidence type="ECO:0000256" key="6">
    <source>
        <dbReference type="PROSITE-ProRule" id="PRU10141"/>
    </source>
</evidence>
<dbReference type="GO" id="GO:0005524">
    <property type="term" value="F:ATP binding"/>
    <property type="evidence" value="ECO:0007669"/>
    <property type="project" value="UniProtKB-UniRule"/>
</dbReference>
<dbReference type="InterPro" id="IPR008271">
    <property type="entry name" value="Ser/Thr_kinase_AS"/>
</dbReference>
<feature type="compositionally biased region" description="Polar residues" evidence="7">
    <location>
        <begin position="549"/>
        <end position="562"/>
    </location>
</feature>
<dbReference type="InterPro" id="IPR011993">
    <property type="entry name" value="PH-like_dom_sf"/>
</dbReference>
<reference evidence="11" key="1">
    <citation type="submission" date="2021-01" db="EMBL/GenBank/DDBJ databases">
        <authorList>
            <person name="Corre E."/>
            <person name="Pelletier E."/>
            <person name="Niang G."/>
            <person name="Scheremetjew M."/>
            <person name="Finn R."/>
            <person name="Kale V."/>
            <person name="Holt S."/>
            <person name="Cochrane G."/>
            <person name="Meng A."/>
            <person name="Brown T."/>
            <person name="Cohen L."/>
        </authorList>
    </citation>
    <scope>NUCLEOTIDE SEQUENCE</scope>
    <source>
        <strain evidence="11">CCMP1510</strain>
    </source>
</reference>
<evidence type="ECO:0000313" key="11">
    <source>
        <dbReference type="EMBL" id="CAE0366106.1"/>
    </source>
</evidence>
<dbReference type="InterPro" id="IPR000719">
    <property type="entry name" value="Prot_kinase_dom"/>
</dbReference>
<name>A0A7S3JXJ9_9STRA</name>
<evidence type="ECO:0000259" key="9">
    <source>
        <dbReference type="PROSITE" id="PS50011"/>
    </source>
</evidence>
<dbReference type="Gene3D" id="1.10.510.10">
    <property type="entry name" value="Transferase(Phosphotransferase) domain 1"/>
    <property type="match status" value="1"/>
</dbReference>
<feature type="domain" description="PH" evidence="8">
    <location>
        <begin position="433"/>
        <end position="542"/>
    </location>
</feature>
<dbReference type="PROSITE" id="PS50003">
    <property type="entry name" value="PH_DOMAIN"/>
    <property type="match status" value="1"/>
</dbReference>
<feature type="domain" description="PX" evidence="10">
    <location>
        <begin position="708"/>
        <end position="835"/>
    </location>
</feature>
<dbReference type="InterPro" id="IPR017441">
    <property type="entry name" value="Protein_kinase_ATP_BS"/>
</dbReference>
<dbReference type="Pfam" id="PF00536">
    <property type="entry name" value="SAM_1"/>
    <property type="match status" value="1"/>
</dbReference>
<dbReference type="CDD" id="cd06093">
    <property type="entry name" value="PX_domain"/>
    <property type="match status" value="1"/>
</dbReference>
<gene>
    <name evidence="11" type="ORF">ALAG00032_LOCUS6850</name>
</gene>